<dbReference type="PANTHER" id="PTHR47643">
    <property type="entry name" value="TPR DOMAIN PROTEIN (AFU_ORTHOLOGUE AFUA_5G12710)"/>
    <property type="match status" value="1"/>
</dbReference>
<dbReference type="Pfam" id="PF00856">
    <property type="entry name" value="SET"/>
    <property type="match status" value="1"/>
</dbReference>
<dbReference type="InterPro" id="IPR019734">
    <property type="entry name" value="TPR_rpt"/>
</dbReference>
<keyword evidence="4" id="KW-1185">Reference proteome</keyword>
<evidence type="ECO:0000256" key="1">
    <source>
        <dbReference type="SAM" id="MobiDB-lite"/>
    </source>
</evidence>
<feature type="compositionally biased region" description="Polar residues" evidence="1">
    <location>
        <begin position="360"/>
        <end position="370"/>
    </location>
</feature>
<dbReference type="Gene3D" id="1.25.40.10">
    <property type="entry name" value="Tetratricopeptide repeat domain"/>
    <property type="match status" value="1"/>
</dbReference>
<feature type="compositionally biased region" description="Low complexity" evidence="1">
    <location>
        <begin position="340"/>
        <end position="355"/>
    </location>
</feature>
<dbReference type="InterPro" id="IPR053209">
    <property type="entry name" value="Gramillin-biosynth_MTr"/>
</dbReference>
<feature type="region of interest" description="Disordered" evidence="1">
    <location>
        <begin position="644"/>
        <end position="757"/>
    </location>
</feature>
<dbReference type="CDD" id="cd20071">
    <property type="entry name" value="SET_SMYD"/>
    <property type="match status" value="1"/>
</dbReference>
<accession>A0AA43QVS0</accession>
<feature type="region of interest" description="Disordered" evidence="1">
    <location>
        <begin position="326"/>
        <end position="371"/>
    </location>
</feature>
<dbReference type="InterPro" id="IPR011990">
    <property type="entry name" value="TPR-like_helical_dom_sf"/>
</dbReference>
<reference evidence="3" key="1">
    <citation type="journal article" date="2023" name="Genome Biol. Evol.">
        <title>First Whole Genome Sequence and Flow Cytometry Genome Size Data for the Lichen-Forming Fungus Ramalina farinacea (Ascomycota).</title>
        <authorList>
            <person name="Llewellyn T."/>
            <person name="Mian S."/>
            <person name="Hill R."/>
            <person name="Leitch I.J."/>
            <person name="Gaya E."/>
        </authorList>
    </citation>
    <scope>NUCLEOTIDE SEQUENCE</scope>
    <source>
        <strain evidence="3">LIQ254RAFAR</strain>
    </source>
</reference>
<dbReference type="PANTHER" id="PTHR47643:SF2">
    <property type="entry name" value="TPR DOMAIN PROTEIN (AFU_ORTHOLOGUE AFUA_5G12710)"/>
    <property type="match status" value="1"/>
</dbReference>
<dbReference type="SUPFAM" id="SSF48452">
    <property type="entry name" value="TPR-like"/>
    <property type="match status" value="1"/>
</dbReference>
<dbReference type="PROSITE" id="PS50280">
    <property type="entry name" value="SET"/>
    <property type="match status" value="1"/>
</dbReference>
<dbReference type="EMBL" id="JAPUFD010000027">
    <property type="protein sequence ID" value="MDI1493498.1"/>
    <property type="molecule type" value="Genomic_DNA"/>
</dbReference>
<name>A0AA43QVS0_9LECA</name>
<feature type="domain" description="SET" evidence="2">
    <location>
        <begin position="175"/>
        <end position="427"/>
    </location>
</feature>
<gene>
    <name evidence="3" type="ORF">OHK93_005288</name>
</gene>
<organism evidence="3 4">
    <name type="scientific">Ramalina farinacea</name>
    <dbReference type="NCBI Taxonomy" id="258253"/>
    <lineage>
        <taxon>Eukaryota</taxon>
        <taxon>Fungi</taxon>
        <taxon>Dikarya</taxon>
        <taxon>Ascomycota</taxon>
        <taxon>Pezizomycotina</taxon>
        <taxon>Lecanoromycetes</taxon>
        <taxon>OSLEUM clade</taxon>
        <taxon>Lecanoromycetidae</taxon>
        <taxon>Lecanorales</taxon>
        <taxon>Lecanorineae</taxon>
        <taxon>Ramalinaceae</taxon>
        <taxon>Ramalina</taxon>
    </lineage>
</organism>
<dbReference type="SUPFAM" id="SSF82199">
    <property type="entry name" value="SET domain"/>
    <property type="match status" value="1"/>
</dbReference>
<feature type="compositionally biased region" description="Acidic residues" evidence="1">
    <location>
        <begin position="710"/>
        <end position="719"/>
    </location>
</feature>
<evidence type="ECO:0000313" key="4">
    <source>
        <dbReference type="Proteomes" id="UP001161017"/>
    </source>
</evidence>
<sequence length="780" mass="86959">MPDLIHIDLTKPFTESAYARPMMNYKRQEGNLEYKRGNFERAILLYDYALKNAKSAQDAVPLFLSRSLARHSNQQYEQSLADAEAALELQPGNDKALLRKSRAFYSLRKHADAEAALLQLKELQPNHPNLKGDLAKCAKRRQEESNGLYDFAAMLDEATKKYPKPYMDRASFGSPAMQRKPCEEEGKGRGMFATRDIEVGELLMVEKAFATVFNDQIPSTSGETKDEPVVDPKTGLTSIKSNRAMAEELLEIVLKELERNPSKIGKFARLYPGPNIHEEVEPDSHYDDGCPCPIIESRDAVLTRILYNSFAFPLLSRDFHWRAAHSGTEPPTTVHGRRGGSTTPTTPTNATPAGPLAQASPINGHTNTAAGVNAEMDPNSSIGVWLLSSYFNHSCHPSVRRSFIGDIIIFRAQVPITRGTELTTGYVTNHETLADRAADIKNWGFECNCPRCENQAKETQSTRDNRRQIMSELVDAFEKPNPTSMEDYFAQLNRLSATYGSNPTSEDPRTVLVLPCITIMRAAAHEGMPHTVVKLALFMLRGLGFEILVTPRREWRVLRWGMYDDEVVGVMAEMWRAYAEVDPEIVKQVEGYLRLAYLVVCGEDTSFEGRYGTWRHGFGAAGEKREENLGSWQDNLMVEQDAERNVKEKQKEVVRVSDPEDEGNSTVSSSFWPAEWRDSVREAPRPTQQDKSPSPPTEPLSPLYKTSFGEDGDGEDGGSEDGNGGVDEGPSMMDVDVDENGGEEEDDDAALDEEGGDMDALVKQVNTKLGMKTWKHGPGD</sequence>
<protein>
    <recommendedName>
        <fullName evidence="2">SET domain-containing protein</fullName>
    </recommendedName>
</protein>
<feature type="compositionally biased region" description="Basic and acidic residues" evidence="1">
    <location>
        <begin position="675"/>
        <end position="684"/>
    </location>
</feature>
<dbReference type="InterPro" id="IPR001214">
    <property type="entry name" value="SET_dom"/>
</dbReference>
<feature type="compositionally biased region" description="Acidic residues" evidence="1">
    <location>
        <begin position="735"/>
        <end position="757"/>
    </location>
</feature>
<proteinExistence type="predicted"/>
<comment type="caution">
    <text evidence="3">The sequence shown here is derived from an EMBL/GenBank/DDBJ whole genome shotgun (WGS) entry which is preliminary data.</text>
</comment>
<dbReference type="Proteomes" id="UP001161017">
    <property type="component" value="Unassembled WGS sequence"/>
</dbReference>
<dbReference type="Gene3D" id="2.170.270.10">
    <property type="entry name" value="SET domain"/>
    <property type="match status" value="1"/>
</dbReference>
<evidence type="ECO:0000313" key="3">
    <source>
        <dbReference type="EMBL" id="MDI1493498.1"/>
    </source>
</evidence>
<feature type="compositionally biased region" description="Basic and acidic residues" evidence="1">
    <location>
        <begin position="644"/>
        <end position="658"/>
    </location>
</feature>
<dbReference type="InterPro" id="IPR046341">
    <property type="entry name" value="SET_dom_sf"/>
</dbReference>
<dbReference type="SMART" id="SM00028">
    <property type="entry name" value="TPR"/>
    <property type="match status" value="3"/>
</dbReference>
<dbReference type="AlphaFoldDB" id="A0AA43QVS0"/>
<evidence type="ECO:0000259" key="2">
    <source>
        <dbReference type="PROSITE" id="PS50280"/>
    </source>
</evidence>